<evidence type="ECO:0000256" key="1">
    <source>
        <dbReference type="ARBA" id="ARBA00022670"/>
    </source>
</evidence>
<keyword evidence="1" id="KW-0645">Protease</keyword>
<evidence type="ECO:0000313" key="7">
    <source>
        <dbReference type="Proteomes" id="UP000800096"/>
    </source>
</evidence>
<gene>
    <name evidence="6" type="ORF">BDU57DRAFT_514951</name>
</gene>
<organism evidence="6 7">
    <name type="scientific">Ampelomyces quisqualis</name>
    <name type="common">Powdery mildew agent</name>
    <dbReference type="NCBI Taxonomy" id="50730"/>
    <lineage>
        <taxon>Eukaryota</taxon>
        <taxon>Fungi</taxon>
        <taxon>Dikarya</taxon>
        <taxon>Ascomycota</taxon>
        <taxon>Pezizomycotina</taxon>
        <taxon>Dothideomycetes</taxon>
        <taxon>Pleosporomycetidae</taxon>
        <taxon>Pleosporales</taxon>
        <taxon>Pleosporineae</taxon>
        <taxon>Phaeosphaeriaceae</taxon>
        <taxon>Ampelomyces</taxon>
    </lineage>
</organism>
<accession>A0A6A5QTT0</accession>
<name>A0A6A5QTT0_AMPQU</name>
<keyword evidence="2" id="KW-0378">Hydrolase</keyword>
<dbReference type="InterPro" id="IPR027268">
    <property type="entry name" value="Peptidase_M4/M1_CTD_sf"/>
</dbReference>
<dbReference type="EMBL" id="ML979134">
    <property type="protein sequence ID" value="KAF1918268.1"/>
    <property type="molecule type" value="Genomic_DNA"/>
</dbReference>
<dbReference type="InterPro" id="IPR001570">
    <property type="entry name" value="Peptidase_M4_C_domain"/>
</dbReference>
<dbReference type="GO" id="GO:0006508">
    <property type="term" value="P:proteolysis"/>
    <property type="evidence" value="ECO:0007669"/>
    <property type="project" value="UniProtKB-KW"/>
</dbReference>
<dbReference type="Gene3D" id="1.10.390.10">
    <property type="entry name" value="Neutral Protease Domain 2"/>
    <property type="match status" value="1"/>
</dbReference>
<dbReference type="AlphaFoldDB" id="A0A6A5QTT0"/>
<keyword evidence="7" id="KW-1185">Reference proteome</keyword>
<evidence type="ECO:0000256" key="2">
    <source>
        <dbReference type="ARBA" id="ARBA00022801"/>
    </source>
</evidence>
<evidence type="ECO:0000313" key="6">
    <source>
        <dbReference type="EMBL" id="KAF1918268.1"/>
    </source>
</evidence>
<dbReference type="GO" id="GO:0004222">
    <property type="term" value="F:metalloendopeptidase activity"/>
    <property type="evidence" value="ECO:0007669"/>
    <property type="project" value="InterPro"/>
</dbReference>
<dbReference type="SUPFAM" id="SSF55486">
    <property type="entry name" value="Metalloproteases ('zincins'), catalytic domain"/>
    <property type="match status" value="1"/>
</dbReference>
<feature type="non-terminal residue" evidence="6">
    <location>
        <position position="159"/>
    </location>
</feature>
<reference evidence="6" key="1">
    <citation type="journal article" date="2020" name="Stud. Mycol.">
        <title>101 Dothideomycetes genomes: a test case for predicting lifestyles and emergence of pathogens.</title>
        <authorList>
            <person name="Haridas S."/>
            <person name="Albert R."/>
            <person name="Binder M."/>
            <person name="Bloem J."/>
            <person name="Labutti K."/>
            <person name="Salamov A."/>
            <person name="Andreopoulos B."/>
            <person name="Baker S."/>
            <person name="Barry K."/>
            <person name="Bills G."/>
            <person name="Bluhm B."/>
            <person name="Cannon C."/>
            <person name="Castanera R."/>
            <person name="Culley D."/>
            <person name="Daum C."/>
            <person name="Ezra D."/>
            <person name="Gonzalez J."/>
            <person name="Henrissat B."/>
            <person name="Kuo A."/>
            <person name="Liang C."/>
            <person name="Lipzen A."/>
            <person name="Lutzoni F."/>
            <person name="Magnuson J."/>
            <person name="Mondo S."/>
            <person name="Nolan M."/>
            <person name="Ohm R."/>
            <person name="Pangilinan J."/>
            <person name="Park H.-J."/>
            <person name="Ramirez L."/>
            <person name="Alfaro M."/>
            <person name="Sun H."/>
            <person name="Tritt A."/>
            <person name="Yoshinaga Y."/>
            <person name="Zwiers L.-H."/>
            <person name="Turgeon B."/>
            <person name="Goodwin S."/>
            <person name="Spatafora J."/>
            <person name="Crous P."/>
            <person name="Grigoriev I."/>
        </authorList>
    </citation>
    <scope>NUCLEOTIDE SEQUENCE</scope>
    <source>
        <strain evidence="6">HMLAC05119</strain>
    </source>
</reference>
<dbReference type="Proteomes" id="UP000800096">
    <property type="component" value="Unassembled WGS sequence"/>
</dbReference>
<evidence type="ECO:0000256" key="4">
    <source>
        <dbReference type="ARBA" id="ARBA00023049"/>
    </source>
</evidence>
<protein>
    <recommendedName>
        <fullName evidence="5">Peptidase M4 C-terminal domain-containing protein</fullName>
    </recommendedName>
</protein>
<feature type="domain" description="Peptidase M4 C-terminal" evidence="5">
    <location>
        <begin position="10"/>
        <end position="144"/>
    </location>
</feature>
<proteinExistence type="predicted"/>
<keyword evidence="4" id="KW-0482">Metalloprotease</keyword>
<dbReference type="Pfam" id="PF02868">
    <property type="entry name" value="Peptidase_M4_C"/>
    <property type="match status" value="1"/>
</dbReference>
<evidence type="ECO:0000256" key="3">
    <source>
        <dbReference type="ARBA" id="ARBA00022833"/>
    </source>
</evidence>
<keyword evidence="3" id="KW-0862">Zinc</keyword>
<evidence type="ECO:0000259" key="5">
    <source>
        <dbReference type="Pfam" id="PF02868"/>
    </source>
</evidence>
<sequence>MFFPRYKEFGEPAAVWEHPADVLAITVKQHHLQDRSNWKMGESFFYKKHSKAKCVRDLMYPGSAWEYSTTEDTNEVSITSKKGKSKAKSKIMVKRDSALKCYSEKTATTGRYDLSTVMSRAFVLFNEATSRPTWEFSAQVWFKAIGWLHKDLHMDITVI</sequence>